<comment type="caution">
    <text evidence="2">The sequence shown here is derived from an EMBL/GenBank/DDBJ whole genome shotgun (WGS) entry which is preliminary data.</text>
</comment>
<dbReference type="EMBL" id="JACNEP010000006">
    <property type="protein sequence ID" value="MBC3766077.1"/>
    <property type="molecule type" value="Genomic_DNA"/>
</dbReference>
<feature type="signal peptide" evidence="1">
    <location>
        <begin position="1"/>
        <end position="18"/>
    </location>
</feature>
<name>A0A8J6IUL8_9ALTE</name>
<gene>
    <name evidence="2" type="ORF">H8B19_09310</name>
</gene>
<organism evidence="2 3">
    <name type="scientific">Neptunicella marina</name>
    <dbReference type="NCBI Taxonomy" id="2125989"/>
    <lineage>
        <taxon>Bacteria</taxon>
        <taxon>Pseudomonadati</taxon>
        <taxon>Pseudomonadota</taxon>
        <taxon>Gammaproteobacteria</taxon>
        <taxon>Alteromonadales</taxon>
        <taxon>Alteromonadaceae</taxon>
        <taxon>Neptunicella</taxon>
    </lineage>
</organism>
<sequence>MKKLIILLFAFIPLLSWADTKEVFWEDLVPKNYVAPEQQVNHSGGGTSGQVGENSPVVTEYNGETVKVPGFIVPLEGDQNSLTEFLLVPYFGACIHVPPPPSNQIVHVKFAKGIKVDSLYEPVWIQGVLSTDGWKGDIATVGYTMQGATVEPYEG</sequence>
<feature type="chain" id="PRO_5035186273" evidence="1">
    <location>
        <begin position="19"/>
        <end position="155"/>
    </location>
</feature>
<dbReference type="RefSeq" id="WP_186506551.1">
    <property type="nucleotide sequence ID" value="NZ_JACNEP010000006.1"/>
</dbReference>
<accession>A0A8J6IUL8</accession>
<keyword evidence="3" id="KW-1185">Reference proteome</keyword>
<evidence type="ECO:0000313" key="3">
    <source>
        <dbReference type="Proteomes" id="UP000601768"/>
    </source>
</evidence>
<dbReference type="Proteomes" id="UP000601768">
    <property type="component" value="Unassembled WGS sequence"/>
</dbReference>
<evidence type="ECO:0000256" key="1">
    <source>
        <dbReference type="SAM" id="SignalP"/>
    </source>
</evidence>
<reference evidence="2" key="2">
    <citation type="submission" date="2020-08" db="EMBL/GenBank/DDBJ databases">
        <authorList>
            <person name="Lai Q."/>
        </authorList>
    </citation>
    <scope>NUCLEOTIDE SEQUENCE</scope>
    <source>
        <strain evidence="2">S27-2</strain>
    </source>
</reference>
<dbReference type="Pfam" id="PF11736">
    <property type="entry name" value="DUF3299"/>
    <property type="match status" value="1"/>
</dbReference>
<protein>
    <submittedName>
        <fullName evidence="2">DUF3299 domain-containing protein</fullName>
    </submittedName>
</protein>
<dbReference type="Gene3D" id="2.40.50.870">
    <property type="entry name" value="Protein of unknown function (DUF3299)"/>
    <property type="match status" value="1"/>
</dbReference>
<dbReference type="InterPro" id="IPR021727">
    <property type="entry name" value="DUF3299"/>
</dbReference>
<dbReference type="AlphaFoldDB" id="A0A8J6IUL8"/>
<evidence type="ECO:0000313" key="2">
    <source>
        <dbReference type="EMBL" id="MBC3766077.1"/>
    </source>
</evidence>
<proteinExistence type="predicted"/>
<reference evidence="2" key="1">
    <citation type="journal article" date="2018" name="Int. J. Syst. Evol. Microbiol.">
        <title>Neptunicella marina gen. nov., sp. nov., isolated from surface seawater.</title>
        <authorList>
            <person name="Liu X."/>
            <person name="Lai Q."/>
            <person name="Du Y."/>
            <person name="Zhang X."/>
            <person name="Liu Z."/>
            <person name="Sun F."/>
            <person name="Shao Z."/>
        </authorList>
    </citation>
    <scope>NUCLEOTIDE SEQUENCE</scope>
    <source>
        <strain evidence="2">S27-2</strain>
    </source>
</reference>
<keyword evidence="1" id="KW-0732">Signal</keyword>